<feature type="non-terminal residue" evidence="2">
    <location>
        <position position="172"/>
    </location>
</feature>
<protein>
    <submittedName>
        <fullName evidence="2">Uncharacterized protein</fullName>
    </submittedName>
</protein>
<comment type="caution">
    <text evidence="2">The sequence shown here is derived from an EMBL/GenBank/DDBJ whole genome shotgun (WGS) entry which is preliminary data.</text>
</comment>
<name>A0A699UAV7_TANCI</name>
<feature type="region of interest" description="Disordered" evidence="1">
    <location>
        <begin position="70"/>
        <end position="172"/>
    </location>
</feature>
<gene>
    <name evidence="2" type="ORF">Tci_890307</name>
</gene>
<sequence length="172" mass="18480">SKAIRVFNKRTGIVEKTLNIIFKENVPNVKGNRPDWIFDIDSLTISMNYVPIVTGNQTNGIAGTKEKLVADAKDSADDAGKKAPEVDAGEASDNGGHDNQVSRSEDGSLFQQDRQTEYNNSTDDINTVSSPVSTAGPSFVNAASQIPLNAAGPSASTNAFEEHSFERFSPFK</sequence>
<feature type="compositionally biased region" description="Basic and acidic residues" evidence="1">
    <location>
        <begin position="70"/>
        <end position="85"/>
    </location>
</feature>
<feature type="compositionally biased region" description="Polar residues" evidence="1">
    <location>
        <begin position="109"/>
        <end position="147"/>
    </location>
</feature>
<feature type="non-terminal residue" evidence="2">
    <location>
        <position position="1"/>
    </location>
</feature>
<accession>A0A699UAV7</accession>
<proteinExistence type="predicted"/>
<reference evidence="2" key="1">
    <citation type="journal article" date="2019" name="Sci. Rep.">
        <title>Draft genome of Tanacetum cinerariifolium, the natural source of mosquito coil.</title>
        <authorList>
            <person name="Yamashiro T."/>
            <person name="Shiraishi A."/>
            <person name="Satake H."/>
            <person name="Nakayama K."/>
        </authorList>
    </citation>
    <scope>NUCLEOTIDE SEQUENCE</scope>
</reference>
<evidence type="ECO:0000256" key="1">
    <source>
        <dbReference type="SAM" id="MobiDB-lite"/>
    </source>
</evidence>
<evidence type="ECO:0000313" key="2">
    <source>
        <dbReference type="EMBL" id="GFD18338.1"/>
    </source>
</evidence>
<organism evidence="2">
    <name type="scientific">Tanacetum cinerariifolium</name>
    <name type="common">Dalmatian daisy</name>
    <name type="synonym">Chrysanthemum cinerariifolium</name>
    <dbReference type="NCBI Taxonomy" id="118510"/>
    <lineage>
        <taxon>Eukaryota</taxon>
        <taxon>Viridiplantae</taxon>
        <taxon>Streptophyta</taxon>
        <taxon>Embryophyta</taxon>
        <taxon>Tracheophyta</taxon>
        <taxon>Spermatophyta</taxon>
        <taxon>Magnoliopsida</taxon>
        <taxon>eudicotyledons</taxon>
        <taxon>Gunneridae</taxon>
        <taxon>Pentapetalae</taxon>
        <taxon>asterids</taxon>
        <taxon>campanulids</taxon>
        <taxon>Asterales</taxon>
        <taxon>Asteraceae</taxon>
        <taxon>Asteroideae</taxon>
        <taxon>Anthemideae</taxon>
        <taxon>Anthemidinae</taxon>
        <taxon>Tanacetum</taxon>
    </lineage>
</organism>
<dbReference type="EMBL" id="BKCJ011306887">
    <property type="protein sequence ID" value="GFD18338.1"/>
    <property type="molecule type" value="Genomic_DNA"/>
</dbReference>
<dbReference type="AlphaFoldDB" id="A0A699UAV7"/>